<comment type="caution">
    <text evidence="2">The sequence shown here is derived from an EMBL/GenBank/DDBJ whole genome shotgun (WGS) entry which is preliminary data.</text>
</comment>
<reference evidence="2 3" key="1">
    <citation type="journal article" date="2018" name="PLoS Pathog.">
        <title>Evolution of structural diversity of trichothecenes, a family of toxins produced by plant pathogenic and entomopathogenic fungi.</title>
        <authorList>
            <person name="Proctor R.H."/>
            <person name="McCormick S.P."/>
            <person name="Kim H.S."/>
            <person name="Cardoza R.E."/>
            <person name="Stanley A.M."/>
            <person name="Lindo L."/>
            <person name="Kelly A."/>
            <person name="Brown D.W."/>
            <person name="Lee T."/>
            <person name="Vaughan M.M."/>
            <person name="Alexander N.J."/>
            <person name="Busman M."/>
            <person name="Gutierrez S."/>
        </authorList>
    </citation>
    <scope>NUCLEOTIDE SEQUENCE [LARGE SCALE GENOMIC DNA]</scope>
    <source>
        <strain evidence="2 3">NRRL 13405</strain>
    </source>
</reference>
<feature type="region of interest" description="Disordered" evidence="1">
    <location>
        <begin position="1"/>
        <end position="22"/>
    </location>
</feature>
<sequence>KTPGRRNHIYESPESQASPLALAPPKLTSISISIRGGSSLTRYSSTAQHR</sequence>
<name>A0A395M7C3_9HYPO</name>
<gene>
    <name evidence="2" type="ORF">FIE12Z_12797</name>
</gene>
<protein>
    <submittedName>
        <fullName evidence="2">Uncharacterized protein</fullName>
    </submittedName>
</protein>
<dbReference type="EMBL" id="PXXK01000722">
    <property type="protein sequence ID" value="RFN42497.1"/>
    <property type="molecule type" value="Genomic_DNA"/>
</dbReference>
<evidence type="ECO:0000313" key="3">
    <source>
        <dbReference type="Proteomes" id="UP000265631"/>
    </source>
</evidence>
<feature type="non-terminal residue" evidence="2">
    <location>
        <position position="1"/>
    </location>
</feature>
<dbReference type="Proteomes" id="UP000265631">
    <property type="component" value="Unassembled WGS sequence"/>
</dbReference>
<accession>A0A395M7C3</accession>
<keyword evidence="3" id="KW-1185">Reference proteome</keyword>
<proteinExistence type="predicted"/>
<dbReference type="AlphaFoldDB" id="A0A395M7C3"/>
<evidence type="ECO:0000313" key="2">
    <source>
        <dbReference type="EMBL" id="RFN42497.1"/>
    </source>
</evidence>
<organism evidence="2 3">
    <name type="scientific">Fusarium flagelliforme</name>
    <dbReference type="NCBI Taxonomy" id="2675880"/>
    <lineage>
        <taxon>Eukaryota</taxon>
        <taxon>Fungi</taxon>
        <taxon>Dikarya</taxon>
        <taxon>Ascomycota</taxon>
        <taxon>Pezizomycotina</taxon>
        <taxon>Sordariomycetes</taxon>
        <taxon>Hypocreomycetidae</taxon>
        <taxon>Hypocreales</taxon>
        <taxon>Nectriaceae</taxon>
        <taxon>Fusarium</taxon>
        <taxon>Fusarium incarnatum-equiseti species complex</taxon>
    </lineage>
</organism>
<evidence type="ECO:0000256" key="1">
    <source>
        <dbReference type="SAM" id="MobiDB-lite"/>
    </source>
</evidence>